<evidence type="ECO:0000313" key="2">
    <source>
        <dbReference type="EMBL" id="TRX95052.1"/>
    </source>
</evidence>
<comment type="caution">
    <text evidence="2">The sequence shown here is derived from an EMBL/GenBank/DDBJ whole genome shotgun (WGS) entry which is preliminary data.</text>
</comment>
<dbReference type="Proteomes" id="UP000319160">
    <property type="component" value="Unassembled WGS sequence"/>
</dbReference>
<accession>A0A553I4C6</accession>
<protein>
    <submittedName>
        <fullName evidence="2">Uncharacterized protein</fullName>
    </submittedName>
</protein>
<feature type="region of interest" description="Disordered" evidence="1">
    <location>
        <begin position="1"/>
        <end position="20"/>
    </location>
</feature>
<reference evidence="3" key="1">
    <citation type="submission" date="2019-06" db="EMBL/GenBank/DDBJ databases">
        <title>Draft genome sequence of the griseofulvin-producing fungus Xylaria cubensis strain G536.</title>
        <authorList>
            <person name="Mead M.E."/>
            <person name="Raja H.A."/>
            <person name="Steenwyk J.L."/>
            <person name="Knowles S.L."/>
            <person name="Oberlies N.H."/>
            <person name="Rokas A."/>
        </authorList>
    </citation>
    <scope>NUCLEOTIDE SEQUENCE [LARGE SCALE GENOMIC DNA]</scope>
    <source>
        <strain evidence="3">G536</strain>
    </source>
</reference>
<dbReference type="EMBL" id="VFLP01000018">
    <property type="protein sequence ID" value="TRX95052.1"/>
    <property type="molecule type" value="Genomic_DNA"/>
</dbReference>
<gene>
    <name evidence="2" type="ORF">FHL15_004137</name>
</gene>
<evidence type="ECO:0000313" key="3">
    <source>
        <dbReference type="Proteomes" id="UP000319160"/>
    </source>
</evidence>
<feature type="region of interest" description="Disordered" evidence="1">
    <location>
        <begin position="256"/>
        <end position="340"/>
    </location>
</feature>
<feature type="compositionally biased region" description="Low complexity" evidence="1">
    <location>
        <begin position="323"/>
        <end position="336"/>
    </location>
</feature>
<dbReference type="AlphaFoldDB" id="A0A553I4C6"/>
<name>A0A553I4C6_9PEZI</name>
<keyword evidence="3" id="KW-1185">Reference proteome</keyword>
<feature type="compositionally biased region" description="Polar residues" evidence="1">
    <location>
        <begin position="288"/>
        <end position="308"/>
    </location>
</feature>
<proteinExistence type="predicted"/>
<evidence type="ECO:0000256" key="1">
    <source>
        <dbReference type="SAM" id="MobiDB-lite"/>
    </source>
</evidence>
<organism evidence="2 3">
    <name type="scientific">Xylaria flabelliformis</name>
    <dbReference type="NCBI Taxonomy" id="2512241"/>
    <lineage>
        <taxon>Eukaryota</taxon>
        <taxon>Fungi</taxon>
        <taxon>Dikarya</taxon>
        <taxon>Ascomycota</taxon>
        <taxon>Pezizomycotina</taxon>
        <taxon>Sordariomycetes</taxon>
        <taxon>Xylariomycetidae</taxon>
        <taxon>Xylariales</taxon>
        <taxon>Xylariaceae</taxon>
        <taxon>Xylaria</taxon>
    </lineage>
</organism>
<dbReference type="OrthoDB" id="4588275at2759"/>
<sequence length="363" mass="38986">MASQTVFSPTHTLPASITSPPTAQFTPGPGCVDPEDHWVVVTSCAAVALGENDSIHPSPDWLTCQFTQFGPPENGPASCYVPYSAQTVVDAETRFYSGCPSGYTGASTLSNSRSDGLETYFDVVCCPSQYNFNVDDYFTGGYMKFTTERDGVSYDVGYPLPGCATSHISELSGKDIAVQTQFNTYGWEKRQIANVPWDYLHGTMYAEVLSYRYTVFHGTHTCYQDCRGWHDYYFSGSSEPPFTVMNTVPVTTTPVEEPTTTALTSSEGETGIPPPVEEPDEPSIPPASVQSISSTTEDMPRLTSSIEQTPAPAPIPSGSNENTTSSFPSLPSSTTSDVPTGAAAVVTPTRIILIGLFLSVVAL</sequence>